<dbReference type="InterPro" id="IPR006680">
    <property type="entry name" value="Amidohydro-rel"/>
</dbReference>
<dbReference type="PANTHER" id="PTHR11113">
    <property type="entry name" value="N-ACETYLGLUCOSAMINE-6-PHOSPHATE DEACETYLASE"/>
    <property type="match status" value="1"/>
</dbReference>
<dbReference type="PATRIC" id="fig|187330.3.peg.3234"/>
<dbReference type="GO" id="GO:0008448">
    <property type="term" value="F:N-acetylglucosamine-6-phosphate deacetylase activity"/>
    <property type="evidence" value="ECO:0007669"/>
    <property type="project" value="TreeGrafter"/>
</dbReference>
<keyword evidence="1 4" id="KW-0378">Hydrolase</keyword>
<feature type="domain" description="Amidohydrolase-related" evidence="3">
    <location>
        <begin position="223"/>
        <end position="388"/>
    </location>
</feature>
<dbReference type="Proteomes" id="UP000037848">
    <property type="component" value="Unassembled WGS sequence"/>
</dbReference>
<sequence>MTKITHSFALSLVAAGLLASTGVNAESVAIINATVHTSTEQGILQGASIIMDEGKIIAINPTKVEADTIIDAKGQIVTAGFIGSMNQLGLVEVGAVAGSRDAGDDKAGIDFDPSLAFNPRSSLIPYARKGGITRDVITPHGGDSIFAGLASVVDLSGEFDSVKQTHAALVVNLGEQRKGSRAMSLKNLIDKFEAHQQKASKKDKKDDAKPSTEDKVLTKVLAGEMPLLVSASRASDILELLKVKQQFKLNLVISGAQDAVVVKAQLAEANVPVIISAMDNLPGSFDSLHANLNNAGELEKAGVKVIFAIAGDGSHNVYQLRFDAGNAVSYGMSQQGALHAITANVADVFGINAGRVAVGKAADLVMWNNDPFELSSHVTKMFINGEEVTTESRQDKLRDRYMAESEMPRAYTK</sequence>
<evidence type="ECO:0000313" key="5">
    <source>
        <dbReference type="Proteomes" id="UP000037848"/>
    </source>
</evidence>
<evidence type="ECO:0000313" key="4">
    <source>
        <dbReference type="EMBL" id="KPH64288.1"/>
    </source>
</evidence>
<reference evidence="4 5" key="1">
    <citation type="submission" date="2015-08" db="EMBL/GenBank/DDBJ databases">
        <title>Draft Genome Sequence of Pseudoalteromonas porphyrae UCD-SED14.</title>
        <authorList>
            <person name="Coil D.A."/>
            <person name="Jospin G."/>
            <person name="Lee R.D."/>
            <person name="Eisen J.A."/>
        </authorList>
    </citation>
    <scope>NUCLEOTIDE SEQUENCE [LARGE SCALE GENOMIC DNA]</scope>
    <source>
        <strain evidence="4 5">UCD-SED14</strain>
    </source>
</reference>
<dbReference type="SUPFAM" id="SSF51338">
    <property type="entry name" value="Composite domain of metallo-dependent hydrolases"/>
    <property type="match status" value="1"/>
</dbReference>
<name>A0A0N0M0P0_9GAMM</name>
<feature type="signal peptide" evidence="2">
    <location>
        <begin position="1"/>
        <end position="25"/>
    </location>
</feature>
<dbReference type="Gene3D" id="3.20.20.140">
    <property type="entry name" value="Metal-dependent hydrolases"/>
    <property type="match status" value="1"/>
</dbReference>
<feature type="chain" id="PRO_5005855313" evidence="2">
    <location>
        <begin position="26"/>
        <end position="413"/>
    </location>
</feature>
<dbReference type="RefSeq" id="WP_054203601.1">
    <property type="nucleotide sequence ID" value="NZ_LHPH01000005.1"/>
</dbReference>
<protein>
    <submittedName>
        <fullName evidence="4">Amidohydrolase</fullName>
    </submittedName>
</protein>
<evidence type="ECO:0000256" key="1">
    <source>
        <dbReference type="ARBA" id="ARBA00022801"/>
    </source>
</evidence>
<dbReference type="OrthoDB" id="9802793at2"/>
<dbReference type="InterPro" id="IPR011059">
    <property type="entry name" value="Metal-dep_hydrolase_composite"/>
</dbReference>
<organism evidence="4 5">
    <name type="scientific">Pseudoalteromonas porphyrae</name>
    <dbReference type="NCBI Taxonomy" id="187330"/>
    <lineage>
        <taxon>Bacteria</taxon>
        <taxon>Pseudomonadati</taxon>
        <taxon>Pseudomonadota</taxon>
        <taxon>Gammaproteobacteria</taxon>
        <taxon>Alteromonadales</taxon>
        <taxon>Pseudoalteromonadaceae</taxon>
        <taxon>Pseudoalteromonas</taxon>
    </lineage>
</organism>
<gene>
    <name evidence="4" type="ORF">ADS77_06280</name>
</gene>
<evidence type="ECO:0000259" key="3">
    <source>
        <dbReference type="Pfam" id="PF01979"/>
    </source>
</evidence>
<dbReference type="EMBL" id="LHPH01000005">
    <property type="protein sequence ID" value="KPH64288.1"/>
    <property type="molecule type" value="Genomic_DNA"/>
</dbReference>
<proteinExistence type="predicted"/>
<dbReference type="PANTHER" id="PTHR11113:SF14">
    <property type="entry name" value="N-ACETYLGLUCOSAMINE-6-PHOSPHATE DEACETYLASE"/>
    <property type="match status" value="1"/>
</dbReference>
<dbReference type="Pfam" id="PF01979">
    <property type="entry name" value="Amidohydro_1"/>
    <property type="match status" value="1"/>
</dbReference>
<dbReference type="STRING" id="187330.AMS58_03315"/>
<dbReference type="GO" id="GO:0006046">
    <property type="term" value="P:N-acetylglucosamine catabolic process"/>
    <property type="evidence" value="ECO:0007669"/>
    <property type="project" value="TreeGrafter"/>
</dbReference>
<comment type="caution">
    <text evidence="4">The sequence shown here is derived from an EMBL/GenBank/DDBJ whole genome shotgun (WGS) entry which is preliminary data.</text>
</comment>
<evidence type="ECO:0000256" key="2">
    <source>
        <dbReference type="SAM" id="SignalP"/>
    </source>
</evidence>
<dbReference type="AlphaFoldDB" id="A0A0N0M0P0"/>
<keyword evidence="5" id="KW-1185">Reference proteome</keyword>
<accession>A0A0N0M0P0</accession>
<keyword evidence="2" id="KW-0732">Signal</keyword>